<dbReference type="InterPro" id="IPR021351">
    <property type="entry name" value="DUF2969"/>
</dbReference>
<gene>
    <name evidence="1" type="ORF">HMPREF0520_1180</name>
</gene>
<protein>
    <recommendedName>
        <fullName evidence="3">DUF2969 domain-containing protein</fullName>
    </recommendedName>
</protein>
<proteinExistence type="predicted"/>
<comment type="caution">
    <text evidence="1">The sequence shown here is derived from an EMBL/GenBank/DDBJ whole genome shotgun (WGS) entry which is preliminary data.</text>
</comment>
<dbReference type="Pfam" id="PF11184">
    <property type="entry name" value="DUF2969"/>
    <property type="match status" value="1"/>
</dbReference>
<name>C8PDL0_9LACO</name>
<evidence type="ECO:0008006" key="3">
    <source>
        <dbReference type="Google" id="ProtNLM"/>
    </source>
</evidence>
<dbReference type="Proteomes" id="UP000004115">
    <property type="component" value="Unassembled WGS sequence"/>
</dbReference>
<dbReference type="EMBL" id="ACLN01000019">
    <property type="protein sequence ID" value="EEW51450.1"/>
    <property type="molecule type" value="Genomic_DNA"/>
</dbReference>
<accession>C8PDL0</accession>
<dbReference type="HOGENOM" id="CLU_2666505_0_0_9"/>
<reference evidence="1 2" key="1">
    <citation type="submission" date="2009-09" db="EMBL/GenBank/DDBJ databases">
        <authorList>
            <person name="Qin X."/>
            <person name="Bachman B."/>
            <person name="Battles P."/>
            <person name="Bell A."/>
            <person name="Bess C."/>
            <person name="Bickham C."/>
            <person name="Chaboub L."/>
            <person name="Chen D."/>
            <person name="Coyle M."/>
            <person name="Deiros D.R."/>
            <person name="Dinh H."/>
            <person name="Forbes L."/>
            <person name="Fowler G."/>
            <person name="Francisco L."/>
            <person name="Fu Q."/>
            <person name="Gubbala S."/>
            <person name="Hale W."/>
            <person name="Han Y."/>
            <person name="Hemphill L."/>
            <person name="Highlander S.K."/>
            <person name="Hirani K."/>
            <person name="Hogues M."/>
            <person name="Jackson L."/>
            <person name="Jakkamsetti A."/>
            <person name="Javaid M."/>
            <person name="Jiang H."/>
            <person name="Korchina V."/>
            <person name="Kovar C."/>
            <person name="Lara F."/>
            <person name="Lee S."/>
            <person name="Mata R."/>
            <person name="Mathew T."/>
            <person name="Moen C."/>
            <person name="Morales K."/>
            <person name="Munidasa M."/>
            <person name="Nazareth L."/>
            <person name="Ngo R."/>
            <person name="Nguyen L."/>
            <person name="Okwuonu G."/>
            <person name="Ongeri F."/>
            <person name="Patil S."/>
            <person name="Petrosino J."/>
            <person name="Pham C."/>
            <person name="Pham P."/>
            <person name="Pu L.-L."/>
            <person name="Puazo M."/>
            <person name="Raj R."/>
            <person name="Reid J."/>
            <person name="Rouhana J."/>
            <person name="Saada N."/>
            <person name="Shang Y."/>
            <person name="Simmons D."/>
            <person name="Thornton R."/>
            <person name="Warren J."/>
            <person name="Weissenberger G."/>
            <person name="Zhang J."/>
            <person name="Zhang L."/>
            <person name="Zhou C."/>
            <person name="Zhu D."/>
            <person name="Muzny D."/>
            <person name="Worley K."/>
            <person name="Gibbs R."/>
        </authorList>
    </citation>
    <scope>NUCLEOTIDE SEQUENCE [LARGE SCALE GENOMIC DNA]</scope>
    <source>
        <strain evidence="1 2">DSM 13335</strain>
    </source>
</reference>
<organism evidence="1 2">
    <name type="scientific">Lactobacillus iners DSM 13335</name>
    <dbReference type="NCBI Taxonomy" id="525328"/>
    <lineage>
        <taxon>Bacteria</taxon>
        <taxon>Bacillati</taxon>
        <taxon>Bacillota</taxon>
        <taxon>Bacilli</taxon>
        <taxon>Lactobacillales</taxon>
        <taxon>Lactobacillaceae</taxon>
        <taxon>Lactobacillus</taxon>
    </lineage>
</organism>
<sequence length="87" mass="9887">MPKNFINKLGDSMSKKLENIEIEVNEQKNASVPTWEVIIPGKKSVGIIEKDNDRYHAITAKSGYSIYSKTLESAINELLSYFTLHEK</sequence>
<evidence type="ECO:0000313" key="2">
    <source>
        <dbReference type="Proteomes" id="UP000004115"/>
    </source>
</evidence>
<evidence type="ECO:0000313" key="1">
    <source>
        <dbReference type="EMBL" id="EEW51450.1"/>
    </source>
</evidence>
<dbReference type="AlphaFoldDB" id="C8PDL0"/>
<keyword evidence="2" id="KW-1185">Reference proteome</keyword>